<name>F5RH48_METUF</name>
<organism evidence="2 3">
    <name type="scientific">Methyloversatilis universalis (strain ATCC BAA-1314 / DSM 25237 / JCM 13912 / CCUG 52030 / FAM5)</name>
    <dbReference type="NCBI Taxonomy" id="1000565"/>
    <lineage>
        <taxon>Bacteria</taxon>
        <taxon>Pseudomonadati</taxon>
        <taxon>Pseudomonadota</taxon>
        <taxon>Betaproteobacteria</taxon>
        <taxon>Nitrosomonadales</taxon>
        <taxon>Sterolibacteriaceae</taxon>
        <taxon>Methyloversatilis</taxon>
    </lineage>
</organism>
<dbReference type="Pfam" id="PF00359">
    <property type="entry name" value="PTS_EIIA_2"/>
    <property type="match status" value="1"/>
</dbReference>
<dbReference type="GO" id="GO:0030295">
    <property type="term" value="F:protein kinase activator activity"/>
    <property type="evidence" value="ECO:0007669"/>
    <property type="project" value="TreeGrafter"/>
</dbReference>
<accession>F5RH48</accession>
<dbReference type="RefSeq" id="WP_008064191.1">
    <property type="nucleotide sequence ID" value="NZ_AFHG01000058.1"/>
</dbReference>
<dbReference type="PROSITE" id="PS51094">
    <property type="entry name" value="PTS_EIIA_TYPE_2"/>
    <property type="match status" value="1"/>
</dbReference>
<protein>
    <submittedName>
        <fullName evidence="2">PTS IIA-like nitrogen-regulatory protein PtsN</fullName>
    </submittedName>
</protein>
<sequence length="162" mass="17568">MTLIAKLLPAANICLGLEASSKKRVFEQAGLLFENNQGIARSQVFDSLFAREKLGSTGLGQGVAIPHGRIKGLKEAIGGFVRLETPVAFDAPDGRPVNLLFVLLVPEQATELHLQILSELAQMFADKAFREQLLQATEVAAIHTLFTAWQPAHAEAQRRAAV</sequence>
<dbReference type="Proteomes" id="UP000005019">
    <property type="component" value="Unassembled WGS sequence"/>
</dbReference>
<feature type="domain" description="PTS EIIA type-2" evidence="1">
    <location>
        <begin position="6"/>
        <end position="149"/>
    </location>
</feature>
<evidence type="ECO:0000313" key="3">
    <source>
        <dbReference type="Proteomes" id="UP000005019"/>
    </source>
</evidence>
<dbReference type="Gene3D" id="3.40.930.10">
    <property type="entry name" value="Mannitol-specific EII, Chain A"/>
    <property type="match status" value="1"/>
</dbReference>
<keyword evidence="3" id="KW-1185">Reference proteome</keyword>
<dbReference type="InterPro" id="IPR006320">
    <property type="entry name" value="PTS_Nitro_regul"/>
</dbReference>
<dbReference type="OrthoDB" id="95460at2"/>
<dbReference type="NCBIfam" id="TIGR01419">
    <property type="entry name" value="nitro_reg_IIA"/>
    <property type="match status" value="1"/>
</dbReference>
<dbReference type="PANTHER" id="PTHR47738">
    <property type="entry name" value="PTS SYSTEM FRUCTOSE-LIKE EIIA COMPONENT-RELATED"/>
    <property type="match status" value="1"/>
</dbReference>
<dbReference type="eggNOG" id="COG1762">
    <property type="taxonomic scope" value="Bacteria"/>
</dbReference>
<dbReference type="SUPFAM" id="SSF55804">
    <property type="entry name" value="Phoshotransferase/anion transport protein"/>
    <property type="match status" value="1"/>
</dbReference>
<gene>
    <name evidence="2" type="ORF">METUNv1_03640</name>
</gene>
<dbReference type="GO" id="GO:0008982">
    <property type="term" value="F:protein-N(PI)-phosphohistidine-sugar phosphotransferase activity"/>
    <property type="evidence" value="ECO:0007669"/>
    <property type="project" value="InterPro"/>
</dbReference>
<evidence type="ECO:0000259" key="1">
    <source>
        <dbReference type="PROSITE" id="PS51094"/>
    </source>
</evidence>
<proteinExistence type="predicted"/>
<reference evidence="2 3" key="1">
    <citation type="journal article" date="2011" name="J. Bacteriol.">
        <title>Genome sequence of Methyloversatilis universalis FAM5T, a methylotrophic representative of the order Rhodocyclales.</title>
        <authorList>
            <person name="Kittichotirat W."/>
            <person name="Good N.M."/>
            <person name="Hall R."/>
            <person name="Bringel F."/>
            <person name="Lajus A."/>
            <person name="Medigue C."/>
            <person name="Smalley N.E."/>
            <person name="Beck D."/>
            <person name="Bumgarner R."/>
            <person name="Vuilleumier S."/>
            <person name="Kalyuzhnaya M.G."/>
        </authorList>
    </citation>
    <scope>NUCLEOTIDE SEQUENCE [LARGE SCALE GENOMIC DNA]</scope>
    <source>
        <strain evidence="3">ATCC BAA-1314 / JCM 13912 / FAM5</strain>
    </source>
</reference>
<dbReference type="GO" id="GO:0009401">
    <property type="term" value="P:phosphoenolpyruvate-dependent sugar phosphotransferase system"/>
    <property type="evidence" value="ECO:0007669"/>
    <property type="project" value="InterPro"/>
</dbReference>
<dbReference type="AlphaFoldDB" id="F5RH48"/>
<dbReference type="STRING" id="1000565.METUNv1_03640"/>
<evidence type="ECO:0000313" key="2">
    <source>
        <dbReference type="EMBL" id="EGK70252.1"/>
    </source>
</evidence>
<dbReference type="CDD" id="cd00211">
    <property type="entry name" value="PTS_IIA_fru"/>
    <property type="match status" value="1"/>
</dbReference>
<dbReference type="InterPro" id="IPR016152">
    <property type="entry name" value="PTrfase/Anion_transptr"/>
</dbReference>
<dbReference type="EMBL" id="AFHG01000058">
    <property type="protein sequence ID" value="EGK70252.1"/>
    <property type="molecule type" value="Genomic_DNA"/>
</dbReference>
<dbReference type="PANTHER" id="PTHR47738:SF1">
    <property type="entry name" value="NITROGEN REGULATORY PROTEIN"/>
    <property type="match status" value="1"/>
</dbReference>
<comment type="caution">
    <text evidence="2">The sequence shown here is derived from an EMBL/GenBank/DDBJ whole genome shotgun (WGS) entry which is preliminary data.</text>
</comment>
<dbReference type="InterPro" id="IPR051541">
    <property type="entry name" value="PTS_SugarTrans_NitroReg"/>
</dbReference>
<dbReference type="PROSITE" id="PS00372">
    <property type="entry name" value="PTS_EIIA_TYPE_2_HIS"/>
    <property type="match status" value="1"/>
</dbReference>
<dbReference type="InterPro" id="IPR002178">
    <property type="entry name" value="PTS_EIIA_type-2_dom"/>
</dbReference>